<organism evidence="3 4">
    <name type="scientific">Candidatus Eubacterium faecale</name>
    <dbReference type="NCBI Taxonomy" id="2838568"/>
    <lineage>
        <taxon>Bacteria</taxon>
        <taxon>Bacillati</taxon>
        <taxon>Bacillota</taxon>
        <taxon>Clostridia</taxon>
        <taxon>Eubacteriales</taxon>
        <taxon>Eubacteriaceae</taxon>
        <taxon>Eubacterium</taxon>
    </lineage>
</organism>
<feature type="domain" description="RNA-binding S4" evidence="2">
    <location>
        <begin position="23"/>
        <end position="79"/>
    </location>
</feature>
<dbReference type="SUPFAM" id="SSF55174">
    <property type="entry name" value="Alpha-L RNA-binding motif"/>
    <property type="match status" value="1"/>
</dbReference>
<reference evidence="3" key="2">
    <citation type="submission" date="2021-04" db="EMBL/GenBank/DDBJ databases">
        <authorList>
            <person name="Gilroy R."/>
        </authorList>
    </citation>
    <scope>NUCLEOTIDE SEQUENCE</scope>
    <source>
        <strain evidence="3">CHK188-16595</strain>
    </source>
</reference>
<dbReference type="SMART" id="SM00363">
    <property type="entry name" value="S4"/>
    <property type="match status" value="1"/>
</dbReference>
<keyword evidence="1" id="KW-0694">RNA-binding</keyword>
<dbReference type="PROSITE" id="PS50889">
    <property type="entry name" value="S4"/>
    <property type="match status" value="1"/>
</dbReference>
<proteinExistence type="predicted"/>
<dbReference type="Gene3D" id="3.10.290.10">
    <property type="entry name" value="RNA-binding S4 domain"/>
    <property type="match status" value="1"/>
</dbReference>
<name>A0A9D2MHP8_9FIRM</name>
<dbReference type="GO" id="GO:0003723">
    <property type="term" value="F:RNA binding"/>
    <property type="evidence" value="ECO:0007669"/>
    <property type="project" value="UniProtKB-KW"/>
</dbReference>
<dbReference type="Proteomes" id="UP000823877">
    <property type="component" value="Unassembled WGS sequence"/>
</dbReference>
<dbReference type="AlphaFoldDB" id="A0A9D2MHP8"/>
<dbReference type="Pfam" id="PF13275">
    <property type="entry name" value="S4_2"/>
    <property type="match status" value="1"/>
</dbReference>
<evidence type="ECO:0000256" key="1">
    <source>
        <dbReference type="PROSITE-ProRule" id="PRU00182"/>
    </source>
</evidence>
<evidence type="ECO:0000259" key="2">
    <source>
        <dbReference type="SMART" id="SM00363"/>
    </source>
</evidence>
<dbReference type="CDD" id="cd00165">
    <property type="entry name" value="S4"/>
    <property type="match status" value="1"/>
</dbReference>
<evidence type="ECO:0000313" key="4">
    <source>
        <dbReference type="Proteomes" id="UP000823877"/>
    </source>
</evidence>
<sequence>MKRLNAKIAARQREKIEISTPFIKLDSLLKFAGAAETGAVAKQLVQEGRVKVNGEVCTARGKKIKSGDIVSFLKTDYEIIHED</sequence>
<dbReference type="InterPro" id="IPR002942">
    <property type="entry name" value="S4_RNA-bd"/>
</dbReference>
<reference evidence="3" key="1">
    <citation type="journal article" date="2021" name="PeerJ">
        <title>Extensive microbial diversity within the chicken gut microbiome revealed by metagenomics and culture.</title>
        <authorList>
            <person name="Gilroy R."/>
            <person name="Ravi A."/>
            <person name="Getino M."/>
            <person name="Pursley I."/>
            <person name="Horton D.L."/>
            <person name="Alikhan N.F."/>
            <person name="Baker D."/>
            <person name="Gharbi K."/>
            <person name="Hall N."/>
            <person name="Watson M."/>
            <person name="Adriaenssens E.M."/>
            <person name="Foster-Nyarko E."/>
            <person name="Jarju S."/>
            <person name="Secka A."/>
            <person name="Antonio M."/>
            <person name="Oren A."/>
            <person name="Chaudhuri R.R."/>
            <person name="La Ragione R."/>
            <person name="Hildebrand F."/>
            <person name="Pallen M.J."/>
        </authorList>
    </citation>
    <scope>NUCLEOTIDE SEQUENCE</scope>
    <source>
        <strain evidence="3">CHK188-16595</strain>
    </source>
</reference>
<dbReference type="InterPro" id="IPR036986">
    <property type="entry name" value="S4_RNA-bd_sf"/>
</dbReference>
<accession>A0A9D2MHP8</accession>
<protein>
    <submittedName>
        <fullName evidence="3">RNA-binding S4 domain-containing protein</fullName>
    </submittedName>
</protein>
<dbReference type="EMBL" id="DWXN01000008">
    <property type="protein sequence ID" value="HJB74782.1"/>
    <property type="molecule type" value="Genomic_DNA"/>
</dbReference>
<evidence type="ECO:0000313" key="3">
    <source>
        <dbReference type="EMBL" id="HJB74782.1"/>
    </source>
</evidence>
<gene>
    <name evidence="3" type="ORF">IAA37_03815</name>
</gene>
<comment type="caution">
    <text evidence="3">The sequence shown here is derived from an EMBL/GenBank/DDBJ whole genome shotgun (WGS) entry which is preliminary data.</text>
</comment>